<dbReference type="VEuPathDB" id="TrichDB:TRFO_12625"/>
<evidence type="ECO:0000256" key="1">
    <source>
        <dbReference type="ARBA" id="ARBA00022574"/>
    </source>
</evidence>
<dbReference type="OrthoDB" id="10262360at2759"/>
<evidence type="ECO:0000259" key="4">
    <source>
        <dbReference type="SMART" id="SM01302"/>
    </source>
</evidence>
<sequence length="639" mass="70823">MMCLQSDHPPVRRVTRQPANTNRTASSQQTKATPQVTQKTKFALCFLCLFDGLRTPSIRRLVRKPRTICQKPLLTFDPSFYAPSSQQALQNIYTRHMGCQCAIKVDPSVQTVLQCLKQHGTSIPPHRLLIHYYGHGCYAPSADGCLFFFSDDRARYKPLKIINLIHSCSCPLAFIFDCPAAAVLSAHLKMQKDTFAFFACAADETLPLSTDAPMDMFSSCLLEPYDTAIWWHMQRHSTVYDQPRMPSDENKEFLYGFLYALLDAIAFESQPSNIYEQFTADPTMASLFRGFVLAQRVMVSFNIHSSALPELNLMAYHSLWNAWDLAIDFCITLPTEQATKMLYNLCIETFESFSSPGIFPILSYFLKTPSLAEIAAQNLLEFIDRSAESTMSAARSNLPNVINSMDKPSETCLLILAKLATCERASQVQSGIQQPQTSFAMSKKVEIVKAGMLNVCLAVAKSSTASYSKLTQVCIDHPIDCAPYSALLLGMLVEKGGRMLALHGFAEKFIPLLDSGKEDCRAAAVYVIGASNDTIAPDAIKKMVNDNSPIVRKQVAHSIGSIMKMTKDKSLTDLLGTLENDPSEAVKKAARAARQNVNAARPPSSATETVIPIIQDLVESVKEPGFAKRYNTNVFELQS</sequence>
<dbReference type="PRINTS" id="PR01547">
    <property type="entry name" value="YEAST176DUF"/>
</dbReference>
<feature type="region of interest" description="Disordered" evidence="3">
    <location>
        <begin position="1"/>
        <end position="34"/>
    </location>
</feature>
<dbReference type="SMART" id="SM01302">
    <property type="entry name" value="Raptor_N"/>
    <property type="match status" value="1"/>
</dbReference>
<dbReference type="GO" id="GO:0010506">
    <property type="term" value="P:regulation of autophagy"/>
    <property type="evidence" value="ECO:0007669"/>
    <property type="project" value="TreeGrafter"/>
</dbReference>
<dbReference type="AlphaFoldDB" id="A0A1J4L211"/>
<dbReference type="PANTHER" id="PTHR12848">
    <property type="entry name" value="REGULATORY-ASSOCIATED PROTEIN OF MTOR"/>
    <property type="match status" value="1"/>
</dbReference>
<dbReference type="GO" id="GO:0009267">
    <property type="term" value="P:cellular response to starvation"/>
    <property type="evidence" value="ECO:0007669"/>
    <property type="project" value="TreeGrafter"/>
</dbReference>
<dbReference type="Proteomes" id="UP000179807">
    <property type="component" value="Unassembled WGS sequence"/>
</dbReference>
<dbReference type="Gene3D" id="1.25.10.10">
    <property type="entry name" value="Leucine-rich Repeat Variant"/>
    <property type="match status" value="1"/>
</dbReference>
<dbReference type="RefSeq" id="XP_068370248.1">
    <property type="nucleotide sequence ID" value="XM_068496746.1"/>
</dbReference>
<dbReference type="GO" id="GO:0030307">
    <property type="term" value="P:positive regulation of cell growth"/>
    <property type="evidence" value="ECO:0007669"/>
    <property type="project" value="TreeGrafter"/>
</dbReference>
<keyword evidence="2" id="KW-0677">Repeat</keyword>
<dbReference type="PANTHER" id="PTHR12848:SF16">
    <property type="entry name" value="REGULATORY-ASSOCIATED PROTEIN OF MTOR"/>
    <property type="match status" value="1"/>
</dbReference>
<protein>
    <recommendedName>
        <fullName evidence="4">Raptor N-terminal CASPase-like domain-containing protein</fullName>
    </recommendedName>
</protein>
<dbReference type="GO" id="GO:0031929">
    <property type="term" value="P:TOR signaling"/>
    <property type="evidence" value="ECO:0007669"/>
    <property type="project" value="InterPro"/>
</dbReference>
<feature type="compositionally biased region" description="Polar residues" evidence="3">
    <location>
        <begin position="17"/>
        <end position="34"/>
    </location>
</feature>
<dbReference type="Pfam" id="PF13646">
    <property type="entry name" value="HEAT_2"/>
    <property type="match status" value="1"/>
</dbReference>
<name>A0A1J4L211_9EUKA</name>
<keyword evidence="1" id="KW-0853">WD repeat</keyword>
<evidence type="ECO:0000313" key="6">
    <source>
        <dbReference type="Proteomes" id="UP000179807"/>
    </source>
</evidence>
<dbReference type="EMBL" id="MLAK01000035">
    <property type="protein sequence ID" value="OHT17112.1"/>
    <property type="molecule type" value="Genomic_DNA"/>
</dbReference>
<dbReference type="InterPro" id="IPR016024">
    <property type="entry name" value="ARM-type_fold"/>
</dbReference>
<dbReference type="GeneID" id="94831450"/>
<gene>
    <name evidence="5" type="ORF">TRFO_12625</name>
</gene>
<dbReference type="Pfam" id="PF14538">
    <property type="entry name" value="Raptor_N"/>
    <property type="match status" value="1"/>
</dbReference>
<keyword evidence="6" id="KW-1185">Reference proteome</keyword>
<proteinExistence type="predicted"/>
<evidence type="ECO:0000256" key="2">
    <source>
        <dbReference type="ARBA" id="ARBA00022737"/>
    </source>
</evidence>
<dbReference type="SUPFAM" id="SSF48371">
    <property type="entry name" value="ARM repeat"/>
    <property type="match status" value="1"/>
</dbReference>
<dbReference type="InterPro" id="IPR029347">
    <property type="entry name" value="Raptor_N"/>
</dbReference>
<accession>A0A1J4L211</accession>
<dbReference type="InterPro" id="IPR011989">
    <property type="entry name" value="ARM-like"/>
</dbReference>
<reference evidence="5" key="1">
    <citation type="submission" date="2016-10" db="EMBL/GenBank/DDBJ databases">
        <authorList>
            <person name="Benchimol M."/>
            <person name="Almeida L.G."/>
            <person name="Vasconcelos A.T."/>
            <person name="Perreira-Neves A."/>
            <person name="Rosa I.A."/>
            <person name="Tasca T."/>
            <person name="Bogo M.R."/>
            <person name="de Souza W."/>
        </authorList>
    </citation>
    <scope>NUCLEOTIDE SEQUENCE [LARGE SCALE GENOMIC DNA]</scope>
    <source>
        <strain evidence="5">K</strain>
    </source>
</reference>
<evidence type="ECO:0000256" key="3">
    <source>
        <dbReference type="SAM" id="MobiDB-lite"/>
    </source>
</evidence>
<evidence type="ECO:0000313" key="5">
    <source>
        <dbReference type="EMBL" id="OHT17112.1"/>
    </source>
</evidence>
<dbReference type="GO" id="GO:0030674">
    <property type="term" value="F:protein-macromolecule adaptor activity"/>
    <property type="evidence" value="ECO:0007669"/>
    <property type="project" value="TreeGrafter"/>
</dbReference>
<comment type="caution">
    <text evidence="5">The sequence shown here is derived from an EMBL/GenBank/DDBJ whole genome shotgun (WGS) entry which is preliminary data.</text>
</comment>
<organism evidence="5 6">
    <name type="scientific">Tritrichomonas foetus</name>
    <dbReference type="NCBI Taxonomy" id="1144522"/>
    <lineage>
        <taxon>Eukaryota</taxon>
        <taxon>Metamonada</taxon>
        <taxon>Parabasalia</taxon>
        <taxon>Tritrichomonadida</taxon>
        <taxon>Tritrichomonadidae</taxon>
        <taxon>Tritrichomonas</taxon>
    </lineage>
</organism>
<dbReference type="InterPro" id="IPR004083">
    <property type="entry name" value="Raptor"/>
</dbReference>
<dbReference type="GO" id="GO:0071230">
    <property type="term" value="P:cellular response to amino acid stimulus"/>
    <property type="evidence" value="ECO:0007669"/>
    <property type="project" value="TreeGrafter"/>
</dbReference>
<dbReference type="GO" id="GO:0031931">
    <property type="term" value="C:TORC1 complex"/>
    <property type="evidence" value="ECO:0007669"/>
    <property type="project" value="InterPro"/>
</dbReference>
<feature type="domain" description="Raptor N-terminal CASPase-like" evidence="4">
    <location>
        <begin position="37"/>
        <end position="189"/>
    </location>
</feature>
<dbReference type="GO" id="GO:0005737">
    <property type="term" value="C:cytoplasm"/>
    <property type="evidence" value="ECO:0007669"/>
    <property type="project" value="TreeGrafter"/>
</dbReference>